<evidence type="ECO:0000256" key="2">
    <source>
        <dbReference type="SAM" id="SignalP"/>
    </source>
</evidence>
<dbReference type="EMBL" id="LBWS01000051">
    <property type="protein sequence ID" value="KKR13178.1"/>
    <property type="molecule type" value="Genomic_DNA"/>
</dbReference>
<dbReference type="Pfam" id="PF09851">
    <property type="entry name" value="SHOCT"/>
    <property type="match status" value="1"/>
</dbReference>
<feature type="domain" description="SHOCT" evidence="3">
    <location>
        <begin position="90"/>
        <end position="115"/>
    </location>
</feature>
<evidence type="ECO:0000313" key="5">
    <source>
        <dbReference type="Proteomes" id="UP000034048"/>
    </source>
</evidence>
<name>A0A0G0NCI1_9BACT</name>
<dbReference type="AlphaFoldDB" id="A0A0G0NCI1"/>
<accession>A0A0G0NCI1</accession>
<evidence type="ECO:0000313" key="4">
    <source>
        <dbReference type="EMBL" id="KKR13178.1"/>
    </source>
</evidence>
<keyword evidence="1" id="KW-1133">Transmembrane helix</keyword>
<reference evidence="4 5" key="1">
    <citation type="journal article" date="2015" name="Nature">
        <title>rRNA introns, odd ribosomes, and small enigmatic genomes across a large radiation of phyla.</title>
        <authorList>
            <person name="Brown C.T."/>
            <person name="Hug L.A."/>
            <person name="Thomas B.C."/>
            <person name="Sharon I."/>
            <person name="Castelle C.J."/>
            <person name="Singh A."/>
            <person name="Wilkins M.J."/>
            <person name="Williams K.H."/>
            <person name="Banfield J.F."/>
        </authorList>
    </citation>
    <scope>NUCLEOTIDE SEQUENCE [LARGE SCALE GENOMIC DNA]</scope>
</reference>
<evidence type="ECO:0000259" key="3">
    <source>
        <dbReference type="Pfam" id="PF09851"/>
    </source>
</evidence>
<comment type="caution">
    <text evidence="4">The sequence shown here is derived from an EMBL/GenBank/DDBJ whole genome shotgun (WGS) entry which is preliminary data.</text>
</comment>
<sequence>MKKLLAIFIFALSLTLPATLLAQGMMGSWSNPPVLNNNFINPNTMMNFSFFPFGWIFMFFFWALVIIGIVTLIKWLTNQNKIADSDNRSALNILKDRYAKGEIDQKEFTEKKGDLQ</sequence>
<evidence type="ECO:0000256" key="1">
    <source>
        <dbReference type="SAM" id="Phobius"/>
    </source>
</evidence>
<dbReference type="InterPro" id="IPR018649">
    <property type="entry name" value="SHOCT"/>
</dbReference>
<proteinExistence type="predicted"/>
<protein>
    <recommendedName>
        <fullName evidence="3">SHOCT domain-containing protein</fullName>
    </recommendedName>
</protein>
<keyword evidence="1" id="KW-0472">Membrane</keyword>
<gene>
    <name evidence="4" type="ORF">UT42_C0051G0013</name>
</gene>
<organism evidence="4 5">
    <name type="scientific">Candidatus Falkowbacteria bacterium GW2011_GWA2_39_24</name>
    <dbReference type="NCBI Taxonomy" id="1618634"/>
    <lineage>
        <taxon>Bacteria</taxon>
        <taxon>Candidatus Falkowiibacteriota</taxon>
    </lineage>
</organism>
<feature type="chain" id="PRO_5002533805" description="SHOCT domain-containing protein" evidence="2">
    <location>
        <begin position="23"/>
        <end position="116"/>
    </location>
</feature>
<dbReference type="Proteomes" id="UP000034048">
    <property type="component" value="Unassembled WGS sequence"/>
</dbReference>
<feature type="transmembrane region" description="Helical" evidence="1">
    <location>
        <begin position="46"/>
        <end position="73"/>
    </location>
</feature>
<keyword evidence="1" id="KW-0812">Transmembrane</keyword>
<keyword evidence="2" id="KW-0732">Signal</keyword>
<feature type="signal peptide" evidence="2">
    <location>
        <begin position="1"/>
        <end position="22"/>
    </location>
</feature>